<accession>A0AAE2E951</accession>
<reference evidence="2 3" key="1">
    <citation type="submission" date="2015-03" db="EMBL/GenBank/DDBJ databases">
        <authorList>
            <person name="McCorrison J."/>
            <person name="Sanka R."/>
            <person name="Adams M."/>
            <person name="Brinkac L."/>
            <person name="Nierman W."/>
            <person name="Sutton G."/>
            <person name="Nelson K."/>
            <person name="Kiedrowski L."/>
            <person name="Guerrero D."/>
            <person name="Bonomo R."/>
        </authorList>
    </citation>
    <scope>NUCLEOTIDE SEQUENCE [LARGE SCALE GENOMIC DNA]</scope>
    <source>
        <strain evidence="2 3">42324</strain>
    </source>
</reference>
<keyword evidence="1" id="KW-0472">Membrane</keyword>
<proteinExistence type="predicted"/>
<protein>
    <submittedName>
        <fullName evidence="2">Uncharacterized protein</fullName>
    </submittedName>
</protein>
<feature type="transmembrane region" description="Helical" evidence="1">
    <location>
        <begin position="7"/>
        <end position="29"/>
    </location>
</feature>
<evidence type="ECO:0000313" key="2">
    <source>
        <dbReference type="EMBL" id="KJM27687.1"/>
    </source>
</evidence>
<dbReference type="Proteomes" id="UP000033344">
    <property type="component" value="Unassembled WGS sequence"/>
</dbReference>
<dbReference type="AlphaFoldDB" id="A0AAE2E951"/>
<evidence type="ECO:0000313" key="3">
    <source>
        <dbReference type="Proteomes" id="UP000033344"/>
    </source>
</evidence>
<name>A0AAE2E951_ENTCL</name>
<organism evidence="2 3">
    <name type="scientific">Enterobacter cloacae subsp. cloacae</name>
    <dbReference type="NCBI Taxonomy" id="336306"/>
    <lineage>
        <taxon>Bacteria</taxon>
        <taxon>Pseudomonadati</taxon>
        <taxon>Pseudomonadota</taxon>
        <taxon>Gammaproteobacteria</taxon>
        <taxon>Enterobacterales</taxon>
        <taxon>Enterobacteriaceae</taxon>
        <taxon>Enterobacter</taxon>
        <taxon>Enterobacter cloacae complex</taxon>
    </lineage>
</organism>
<comment type="caution">
    <text evidence="2">The sequence shown here is derived from an EMBL/GenBank/DDBJ whole genome shotgun (WGS) entry which is preliminary data.</text>
</comment>
<evidence type="ECO:0000256" key="1">
    <source>
        <dbReference type="SAM" id="Phobius"/>
    </source>
</evidence>
<gene>
    <name evidence="2" type="ORF">SS44_25640</name>
</gene>
<feature type="transmembrane region" description="Helical" evidence="1">
    <location>
        <begin position="53"/>
        <end position="73"/>
    </location>
</feature>
<dbReference type="EMBL" id="JZYG01000086">
    <property type="protein sequence ID" value="KJM27687.1"/>
    <property type="molecule type" value="Genomic_DNA"/>
</dbReference>
<sequence length="78" mass="9482">MSAKKRAFTWIVETMMLFVIYSALCYFLPDIELYHFYTSHFGFVTELTWNENYTLILFILSFFFNALLIYLWALKKEI</sequence>
<keyword evidence="1" id="KW-0812">Transmembrane</keyword>
<keyword evidence="1" id="KW-1133">Transmembrane helix</keyword>